<name>A0A0J6SEC4_9HYPH</name>
<proteinExistence type="inferred from homology"/>
<keyword evidence="8" id="KW-1185">Reference proteome</keyword>
<gene>
    <name evidence="7" type="ORF">VQ02_20430</name>
</gene>
<dbReference type="OrthoDB" id="8339333at2"/>
<dbReference type="InterPro" id="IPR036390">
    <property type="entry name" value="WH_DNA-bd_sf"/>
</dbReference>
<accession>A0A0J6SEC4</accession>
<dbReference type="Gene3D" id="1.10.10.10">
    <property type="entry name" value="Winged helix-like DNA-binding domain superfamily/Winged helix DNA-binding domain"/>
    <property type="match status" value="1"/>
</dbReference>
<comment type="caution">
    <text evidence="7">The sequence shown here is derived from an EMBL/GenBank/DDBJ whole genome shotgun (WGS) entry which is preliminary data.</text>
</comment>
<comment type="similarity">
    <text evidence="1">Belongs to the LysR transcriptional regulatory family.</text>
</comment>
<dbReference type="EMBL" id="LABY01000150">
    <property type="protein sequence ID" value="KMO33560.1"/>
    <property type="molecule type" value="Genomic_DNA"/>
</dbReference>
<keyword evidence="3" id="KW-0805">Transcription regulation</keyword>
<organism evidence="7 8">
    <name type="scientific">Methylobacterium variabile</name>
    <dbReference type="NCBI Taxonomy" id="298794"/>
    <lineage>
        <taxon>Bacteria</taxon>
        <taxon>Pseudomonadati</taxon>
        <taxon>Pseudomonadota</taxon>
        <taxon>Alphaproteobacteria</taxon>
        <taxon>Hyphomicrobiales</taxon>
        <taxon>Methylobacteriaceae</taxon>
        <taxon>Methylobacterium</taxon>
    </lineage>
</organism>
<dbReference type="PANTHER" id="PTHR30118:SF15">
    <property type="entry name" value="TRANSCRIPTIONAL REGULATORY PROTEIN"/>
    <property type="match status" value="1"/>
</dbReference>
<dbReference type="Pfam" id="PF03466">
    <property type="entry name" value="LysR_substrate"/>
    <property type="match status" value="1"/>
</dbReference>
<dbReference type="GO" id="GO:0003700">
    <property type="term" value="F:DNA-binding transcription factor activity"/>
    <property type="evidence" value="ECO:0007669"/>
    <property type="project" value="InterPro"/>
</dbReference>
<dbReference type="InterPro" id="IPR000847">
    <property type="entry name" value="LysR_HTH_N"/>
</dbReference>
<dbReference type="Proteomes" id="UP000035955">
    <property type="component" value="Unassembled WGS sequence"/>
</dbReference>
<evidence type="ECO:0000313" key="7">
    <source>
        <dbReference type="EMBL" id="KMO33560.1"/>
    </source>
</evidence>
<dbReference type="PRINTS" id="PR00039">
    <property type="entry name" value="HTHLYSR"/>
</dbReference>
<keyword evidence="4" id="KW-0238">DNA-binding</keyword>
<evidence type="ECO:0000256" key="2">
    <source>
        <dbReference type="ARBA" id="ARBA00022458"/>
    </source>
</evidence>
<feature type="domain" description="HTH lysR-type" evidence="6">
    <location>
        <begin position="15"/>
        <end position="72"/>
    </location>
</feature>
<dbReference type="GO" id="GO:0003677">
    <property type="term" value="F:DNA binding"/>
    <property type="evidence" value="ECO:0007669"/>
    <property type="project" value="UniProtKB-KW"/>
</dbReference>
<dbReference type="AlphaFoldDB" id="A0A0J6SEC4"/>
<keyword evidence="2" id="KW-0536">Nodulation</keyword>
<dbReference type="PANTHER" id="PTHR30118">
    <property type="entry name" value="HTH-TYPE TRANSCRIPTIONAL REGULATOR LEUO-RELATED"/>
    <property type="match status" value="1"/>
</dbReference>
<dbReference type="CDD" id="cd08469">
    <property type="entry name" value="PBP2_PnbR"/>
    <property type="match status" value="1"/>
</dbReference>
<reference evidence="7 8" key="1">
    <citation type="submission" date="2015-03" db="EMBL/GenBank/DDBJ databases">
        <title>Genome sequencing of Methylobacterium variabile DSM 16961.</title>
        <authorList>
            <person name="Chaudhry V."/>
            <person name="Patil P.B."/>
        </authorList>
    </citation>
    <scope>NUCLEOTIDE SEQUENCE [LARGE SCALE GENOMIC DNA]</scope>
    <source>
        <strain evidence="7 8">DSM 16961</strain>
    </source>
</reference>
<dbReference type="RefSeq" id="WP_048446048.1">
    <property type="nucleotide sequence ID" value="NZ_LABY01000150.1"/>
</dbReference>
<evidence type="ECO:0000313" key="8">
    <source>
        <dbReference type="Proteomes" id="UP000035955"/>
    </source>
</evidence>
<evidence type="ECO:0000259" key="6">
    <source>
        <dbReference type="PROSITE" id="PS50931"/>
    </source>
</evidence>
<dbReference type="Pfam" id="PF00126">
    <property type="entry name" value="HTH_1"/>
    <property type="match status" value="1"/>
</dbReference>
<dbReference type="PATRIC" id="fig|298794.3.peg.1424"/>
<dbReference type="Gene3D" id="3.40.190.10">
    <property type="entry name" value="Periplasmic binding protein-like II"/>
    <property type="match status" value="2"/>
</dbReference>
<dbReference type="InterPro" id="IPR050389">
    <property type="entry name" value="LysR-type_TF"/>
</dbReference>
<protein>
    <submittedName>
        <fullName evidence="7">LysR family transcriptional regulator</fullName>
    </submittedName>
</protein>
<evidence type="ECO:0000256" key="4">
    <source>
        <dbReference type="ARBA" id="ARBA00023125"/>
    </source>
</evidence>
<dbReference type="InterPro" id="IPR005119">
    <property type="entry name" value="LysR_subst-bd"/>
</dbReference>
<dbReference type="PROSITE" id="PS50931">
    <property type="entry name" value="HTH_LYSR"/>
    <property type="match status" value="1"/>
</dbReference>
<dbReference type="SUPFAM" id="SSF53850">
    <property type="entry name" value="Periplasmic binding protein-like II"/>
    <property type="match status" value="1"/>
</dbReference>
<keyword evidence="5" id="KW-0804">Transcription</keyword>
<dbReference type="SUPFAM" id="SSF46785">
    <property type="entry name" value="Winged helix' DNA-binding domain"/>
    <property type="match status" value="1"/>
</dbReference>
<evidence type="ECO:0000256" key="5">
    <source>
        <dbReference type="ARBA" id="ARBA00023163"/>
    </source>
</evidence>
<dbReference type="InterPro" id="IPR036388">
    <property type="entry name" value="WH-like_DNA-bd_sf"/>
</dbReference>
<evidence type="ECO:0000256" key="3">
    <source>
        <dbReference type="ARBA" id="ARBA00023015"/>
    </source>
</evidence>
<evidence type="ECO:0000256" key="1">
    <source>
        <dbReference type="ARBA" id="ARBA00009437"/>
    </source>
</evidence>
<sequence>MTRNVGTRASILNRLDLNLIRLFDAVMRERHVARAGQSLGLSQSAVSHGLRRLRTLIGDDLFVRTVQGMEPTPRALAIAVQVRDALTAIEGAIGPQCFDPSSSTRQFRLAATDHITAVVAPALVGIVESEAPLASLLIRPATRIDLTMQVDLGQIDIAVGLFSQIPHRLHARTLFEDRDVLVTAPDHPEAGSTIDIRTLARDPLVVVTVGGTEDGLPDGRLSERGLTRQTEMFDRDALNQAFRAAGLVPRLSVLQPHFLAVPSLLAHSRRVAIVPASLAQGFEAAGVVRVSPPPWNPRPMTVQMVWHERWTQDPAHTWLREALFRASRRVAGVVGPGQQSSSKSSSVRR</sequence>